<dbReference type="EMBL" id="JAAAMJ010000034">
    <property type="protein sequence ID" value="NDV89284.1"/>
    <property type="molecule type" value="Genomic_DNA"/>
</dbReference>
<dbReference type="AlphaFoldDB" id="A0A6L9MMW3"/>
<feature type="domain" description="DUF6894" evidence="1">
    <location>
        <begin position="4"/>
        <end position="71"/>
    </location>
</feature>
<evidence type="ECO:0000313" key="3">
    <source>
        <dbReference type="Proteomes" id="UP000476332"/>
    </source>
</evidence>
<keyword evidence="3" id="KW-1185">Reference proteome</keyword>
<organism evidence="2 3">
    <name type="scientific">Aurantimonas aggregata</name>
    <dbReference type="NCBI Taxonomy" id="2047720"/>
    <lineage>
        <taxon>Bacteria</taxon>
        <taxon>Pseudomonadati</taxon>
        <taxon>Pseudomonadota</taxon>
        <taxon>Alphaproteobacteria</taxon>
        <taxon>Hyphomicrobiales</taxon>
        <taxon>Aurantimonadaceae</taxon>
        <taxon>Aurantimonas</taxon>
    </lineage>
</organism>
<reference evidence="2 3" key="1">
    <citation type="submission" date="2020-01" db="EMBL/GenBank/DDBJ databases">
        <title>Genomes of bacteria type strains.</title>
        <authorList>
            <person name="Chen J."/>
            <person name="Zhu S."/>
            <person name="Chen J."/>
        </authorList>
    </citation>
    <scope>NUCLEOTIDE SEQUENCE [LARGE SCALE GENOMIC DNA]</scope>
    <source>
        <strain evidence="2 3">KCTC 52919</strain>
    </source>
</reference>
<dbReference type="Pfam" id="PF21834">
    <property type="entry name" value="DUF6894"/>
    <property type="match status" value="1"/>
</dbReference>
<dbReference type="RefSeq" id="WP_163046137.1">
    <property type="nucleotide sequence ID" value="NZ_JAAAMJ010000034.1"/>
</dbReference>
<protein>
    <recommendedName>
        <fullName evidence="1">DUF6894 domain-containing protein</fullName>
    </recommendedName>
</protein>
<sequence length="96" mass="10558">MPDYFFHVSDGRRLYRDDEAVDLPDIGAAQIYARQDARDLVCQKVGDDVALAGWRILVCDPNGRELLSVPVLEWIEPPSVASKSGRDVKSGNPTGS</sequence>
<accession>A0A6L9MMW3</accession>
<comment type="caution">
    <text evidence="2">The sequence shown here is derived from an EMBL/GenBank/DDBJ whole genome shotgun (WGS) entry which is preliminary data.</text>
</comment>
<evidence type="ECO:0000313" key="2">
    <source>
        <dbReference type="EMBL" id="NDV89284.1"/>
    </source>
</evidence>
<evidence type="ECO:0000259" key="1">
    <source>
        <dbReference type="Pfam" id="PF21834"/>
    </source>
</evidence>
<proteinExistence type="predicted"/>
<dbReference type="InterPro" id="IPR054189">
    <property type="entry name" value="DUF6894"/>
</dbReference>
<dbReference type="Proteomes" id="UP000476332">
    <property type="component" value="Unassembled WGS sequence"/>
</dbReference>
<gene>
    <name evidence="2" type="ORF">GTW51_21720</name>
</gene>
<name>A0A6L9MMW3_9HYPH</name>